<evidence type="ECO:0000313" key="2">
    <source>
        <dbReference type="EMBL" id="WOJ89180.1"/>
    </source>
</evidence>
<proteinExistence type="predicted"/>
<dbReference type="Proteomes" id="UP001626536">
    <property type="component" value="Chromosome"/>
</dbReference>
<dbReference type="InterPro" id="IPR014710">
    <property type="entry name" value="RmlC-like_jellyroll"/>
</dbReference>
<sequence>MALEDDIGKLSRNATFAALEPDALRLIAFSAETRILRAGDVLFRRDEPSNGGFVVLSGSIALDASDLGASTARIVRPPALIGDIAMLTQTLRPATAIAREPSSVLRISRQLFHRVLHEYPRSAERLRRCLAARLSDFTRELDALRQSAFAPAEDEKAAPHKSK</sequence>
<dbReference type="SUPFAM" id="SSF51206">
    <property type="entry name" value="cAMP-binding domain-like"/>
    <property type="match status" value="1"/>
</dbReference>
<dbReference type="EMBL" id="CP136862">
    <property type="protein sequence ID" value="WOJ89180.1"/>
    <property type="molecule type" value="Genomic_DNA"/>
</dbReference>
<gene>
    <name evidence="2" type="ORF">RZS28_15430</name>
</gene>
<dbReference type="InterPro" id="IPR050397">
    <property type="entry name" value="Env_Response_Regulators"/>
</dbReference>
<accession>A0ABZ0HQY4</accession>
<organism evidence="2 3">
    <name type="scientific">Methylocapsa polymorpha</name>
    <dbReference type="NCBI Taxonomy" id="3080828"/>
    <lineage>
        <taxon>Bacteria</taxon>
        <taxon>Pseudomonadati</taxon>
        <taxon>Pseudomonadota</taxon>
        <taxon>Alphaproteobacteria</taxon>
        <taxon>Hyphomicrobiales</taxon>
        <taxon>Beijerinckiaceae</taxon>
        <taxon>Methylocapsa</taxon>
    </lineage>
</organism>
<dbReference type="RefSeq" id="WP_407338622.1">
    <property type="nucleotide sequence ID" value="NZ_CP136862.1"/>
</dbReference>
<dbReference type="InterPro" id="IPR000595">
    <property type="entry name" value="cNMP-bd_dom"/>
</dbReference>
<dbReference type="SMART" id="SM00100">
    <property type="entry name" value="cNMP"/>
    <property type="match status" value="1"/>
</dbReference>
<dbReference type="Gene3D" id="2.60.120.10">
    <property type="entry name" value="Jelly Rolls"/>
    <property type="match status" value="1"/>
</dbReference>
<dbReference type="PANTHER" id="PTHR24567:SF68">
    <property type="entry name" value="DNA-BINDING TRANSCRIPTIONAL DUAL REGULATOR CRP"/>
    <property type="match status" value="1"/>
</dbReference>
<reference evidence="2 3" key="1">
    <citation type="submission" date="2023-10" db="EMBL/GenBank/DDBJ databases">
        <title>Novel methanotroph of the genus Methylocapsa from a subarctic wetland.</title>
        <authorList>
            <person name="Belova S.E."/>
            <person name="Oshkin I.Y."/>
            <person name="Miroshnikov K."/>
            <person name="Dedysh S.N."/>
        </authorList>
    </citation>
    <scope>NUCLEOTIDE SEQUENCE [LARGE SCALE GENOMIC DNA]</scope>
    <source>
        <strain evidence="2 3">RX1</strain>
    </source>
</reference>
<name>A0ABZ0HQY4_9HYPH</name>
<dbReference type="PANTHER" id="PTHR24567">
    <property type="entry name" value="CRP FAMILY TRANSCRIPTIONAL REGULATORY PROTEIN"/>
    <property type="match status" value="1"/>
</dbReference>
<protein>
    <submittedName>
        <fullName evidence="2">Cyclic nucleotide-binding domain-containing protein</fullName>
    </submittedName>
</protein>
<keyword evidence="3" id="KW-1185">Reference proteome</keyword>
<dbReference type="Pfam" id="PF00027">
    <property type="entry name" value="cNMP_binding"/>
    <property type="match status" value="1"/>
</dbReference>
<evidence type="ECO:0000259" key="1">
    <source>
        <dbReference type="SMART" id="SM00100"/>
    </source>
</evidence>
<feature type="domain" description="Cyclic nucleotide-binding" evidence="1">
    <location>
        <begin position="15"/>
        <end position="131"/>
    </location>
</feature>
<evidence type="ECO:0000313" key="3">
    <source>
        <dbReference type="Proteomes" id="UP001626536"/>
    </source>
</evidence>
<dbReference type="CDD" id="cd00038">
    <property type="entry name" value="CAP_ED"/>
    <property type="match status" value="1"/>
</dbReference>
<dbReference type="InterPro" id="IPR018490">
    <property type="entry name" value="cNMP-bd_dom_sf"/>
</dbReference>